<dbReference type="SUPFAM" id="SSF47986">
    <property type="entry name" value="DEATH domain"/>
    <property type="match status" value="1"/>
</dbReference>
<evidence type="ECO:0000256" key="8">
    <source>
        <dbReference type="ARBA" id="ARBA00022692"/>
    </source>
</evidence>
<evidence type="ECO:0000256" key="2">
    <source>
        <dbReference type="ARBA" id="ARBA00004572"/>
    </source>
</evidence>
<keyword evidence="3" id="KW-0488">Methylation</keyword>
<dbReference type="GO" id="GO:0045087">
    <property type="term" value="P:innate immune response"/>
    <property type="evidence" value="ECO:0007669"/>
    <property type="project" value="UniProtKB-KW"/>
</dbReference>
<proteinExistence type="predicted"/>
<name>A0ABD1KI03_9TELE</name>
<keyword evidence="17" id="KW-0576">Peroxisome</keyword>
<evidence type="ECO:0000256" key="19">
    <source>
        <dbReference type="ARBA" id="ARBA00071084"/>
    </source>
</evidence>
<dbReference type="Pfam" id="PF16739">
    <property type="entry name" value="CARD_2"/>
    <property type="match status" value="1"/>
</dbReference>
<evidence type="ECO:0000256" key="11">
    <source>
        <dbReference type="ARBA" id="ARBA00022859"/>
    </source>
</evidence>
<evidence type="ECO:0000256" key="9">
    <source>
        <dbReference type="ARBA" id="ARBA00022787"/>
    </source>
</evidence>
<keyword evidence="15" id="KW-0472">Membrane</keyword>
<evidence type="ECO:0000256" key="5">
    <source>
        <dbReference type="ARBA" id="ARBA00022553"/>
    </source>
</evidence>
<feature type="compositionally biased region" description="Low complexity" evidence="22">
    <location>
        <begin position="202"/>
        <end position="235"/>
    </location>
</feature>
<dbReference type="GO" id="GO:0032728">
    <property type="term" value="P:positive regulation of interferon-beta production"/>
    <property type="evidence" value="ECO:0007669"/>
    <property type="project" value="UniProtKB-ARBA"/>
</dbReference>
<comment type="caution">
    <text evidence="24">The sequence shown here is derived from an EMBL/GenBank/DDBJ whole genome shotgun (WGS) entry which is preliminary data.</text>
</comment>
<evidence type="ECO:0000256" key="1">
    <source>
        <dbReference type="ARBA" id="ARBA00004275"/>
    </source>
</evidence>
<dbReference type="FunFam" id="1.10.533.10:FF:000063">
    <property type="entry name" value="Mitochondrial antiviral-signaling protein"/>
    <property type="match status" value="1"/>
</dbReference>
<keyword evidence="18" id="KW-0449">Lipoprotein</keyword>
<reference evidence="24 25" key="1">
    <citation type="submission" date="2024-09" db="EMBL/GenBank/DDBJ databases">
        <title>A chromosome-level genome assembly of Gray's grenadier anchovy, Coilia grayii.</title>
        <authorList>
            <person name="Fu Z."/>
        </authorList>
    </citation>
    <scope>NUCLEOTIDE SEQUENCE [LARGE SCALE GENOMIC DNA]</scope>
    <source>
        <strain evidence="24">G4</strain>
        <tissue evidence="24">Muscle</tissue>
    </source>
</reference>
<dbReference type="GO" id="GO:0051607">
    <property type="term" value="P:defense response to virus"/>
    <property type="evidence" value="ECO:0007669"/>
    <property type="project" value="UniProtKB-KW"/>
</dbReference>
<evidence type="ECO:0000256" key="22">
    <source>
        <dbReference type="SAM" id="MobiDB-lite"/>
    </source>
</evidence>
<dbReference type="GO" id="GO:0002753">
    <property type="term" value="P:cytoplasmic pattern recognition receptor signaling pathway"/>
    <property type="evidence" value="ECO:0007669"/>
    <property type="project" value="UniProtKB-ARBA"/>
</dbReference>
<evidence type="ECO:0000256" key="21">
    <source>
        <dbReference type="ARBA" id="ARBA00083233"/>
    </source>
</evidence>
<gene>
    <name evidence="24" type="ORF">ACEWY4_005249</name>
</gene>
<dbReference type="GO" id="GO:1900227">
    <property type="term" value="P:positive regulation of NLRP3 inflammasome complex assembly"/>
    <property type="evidence" value="ECO:0007669"/>
    <property type="project" value="UniProtKB-ARBA"/>
</dbReference>
<sequence length="768" mass="80858">MPYASDKLYKDYIRKNMARFATQVKVREILPHLSCLTQSDREEVEVKRETMGNYNAMQLLLDNLKRRENWPEEFVRALEECEHTTLAREMRDTYEALKQPKNSVPQAAGTSSTPATVITADVHTPLPAASVPVHPPAPASSPSDPAEPASASTSPPSSPAKATLPPSSSSSTSEPPSPPKMAPEAGVAPDDASSRPAPPPSEAAEAASPPSTAATETAAVRPENTVAVVNEVEVTQTEEDQAPEVSASTEPDIPDGPVPDVPPEKMPECSTQPLDPQPPAEEPAPEPPQPMTVPVQETSQPSRTVMHEPEETSDPSMQQVSTQEQQQPTAPSEKDEVKLPPPDSQTTTPPSPTPTPAPTPAPAPAPTPSPAPSPAALSPTPPVSAPVVAMIHQPPPSLVDSEEEEFFTKPGVLQSVTEGGACSQEPATESQPPEPCSLTSDDLEMSTETADVASEVNLASSQEPARDSQPPKPCSLTSDDLKMSTEAAEVNLASSQESATDSQPPEPCSLTSDDLKISTENADVASEENAGSALVSSAANTDVSPEPVLQPDPAQSLTEAAHSQEPVTVKENGSPPHQPNGLSDDQAPTSHHILTEEHYESVCSSSFSSQEQSTLVHVVQVSTDPSIQNQDAQAQGMMGNAGSSETAMVNHSDVQSEASLTEQQLATNHQSLTASILGNEVYLTQVKEEASGTEDTSSPKTEVVLVRRESGAQAEDDQHEEEGVKVGREEQGESLLAGVLPVLQSNPLIPAAAAVGVCALVFAWKLRN</sequence>
<keyword evidence="5" id="KW-0597">Phosphoprotein</keyword>
<feature type="compositionally biased region" description="Low complexity" evidence="22">
    <location>
        <begin position="318"/>
        <end position="327"/>
    </location>
</feature>
<keyword evidence="9" id="KW-1000">Mitochondrion outer membrane</keyword>
<evidence type="ECO:0000256" key="10">
    <source>
        <dbReference type="ARBA" id="ARBA00022843"/>
    </source>
</evidence>
<keyword evidence="8" id="KW-0812">Transmembrane</keyword>
<evidence type="ECO:0000259" key="23">
    <source>
        <dbReference type="Pfam" id="PF16739"/>
    </source>
</evidence>
<evidence type="ECO:0000256" key="4">
    <source>
        <dbReference type="ARBA" id="ARBA00022499"/>
    </source>
</evidence>
<evidence type="ECO:0000313" key="24">
    <source>
        <dbReference type="EMBL" id="KAL2098769.1"/>
    </source>
</evidence>
<evidence type="ECO:0000256" key="3">
    <source>
        <dbReference type="ARBA" id="ARBA00022481"/>
    </source>
</evidence>
<dbReference type="GO" id="GO:0032727">
    <property type="term" value="P:positive regulation of interferon-alpha production"/>
    <property type="evidence" value="ECO:0007669"/>
    <property type="project" value="UniProtKB-ARBA"/>
</dbReference>
<feature type="compositionally biased region" description="Polar residues" evidence="22">
    <location>
        <begin position="580"/>
        <end position="589"/>
    </location>
</feature>
<dbReference type="CDD" id="cd08811">
    <property type="entry name" value="CARD_IPS1"/>
    <property type="match status" value="1"/>
</dbReference>
<organism evidence="24 25">
    <name type="scientific">Coilia grayii</name>
    <name type="common">Gray's grenadier anchovy</name>
    <dbReference type="NCBI Taxonomy" id="363190"/>
    <lineage>
        <taxon>Eukaryota</taxon>
        <taxon>Metazoa</taxon>
        <taxon>Chordata</taxon>
        <taxon>Craniata</taxon>
        <taxon>Vertebrata</taxon>
        <taxon>Euteleostomi</taxon>
        <taxon>Actinopterygii</taxon>
        <taxon>Neopterygii</taxon>
        <taxon>Teleostei</taxon>
        <taxon>Clupei</taxon>
        <taxon>Clupeiformes</taxon>
        <taxon>Clupeoidei</taxon>
        <taxon>Engraulidae</taxon>
        <taxon>Coilinae</taxon>
        <taxon>Coilia</taxon>
    </lineage>
</organism>
<accession>A0ABD1KI03</accession>
<dbReference type="InterPro" id="IPR011029">
    <property type="entry name" value="DEATH-like_dom_sf"/>
</dbReference>
<comment type="subcellular location">
    <subcellularLocation>
        <location evidence="2">Mitochondrion outer membrane</location>
        <topology evidence="2">Single-pass membrane protein</topology>
    </subcellularLocation>
    <subcellularLocation>
        <location evidence="1">Peroxisome</location>
    </subcellularLocation>
</comment>
<keyword evidence="16" id="KW-0564">Palmitate</keyword>
<dbReference type="GO" id="GO:1900063">
    <property type="term" value="P:regulation of peroxisome organization"/>
    <property type="evidence" value="ECO:0007669"/>
    <property type="project" value="UniProtKB-ARBA"/>
</dbReference>
<feature type="compositionally biased region" description="Polar residues" evidence="22">
    <location>
        <begin position="534"/>
        <end position="543"/>
    </location>
</feature>
<evidence type="ECO:0000256" key="17">
    <source>
        <dbReference type="ARBA" id="ARBA00023140"/>
    </source>
</evidence>
<keyword evidence="25" id="KW-1185">Reference proteome</keyword>
<dbReference type="AlphaFoldDB" id="A0ABD1KI03"/>
<evidence type="ECO:0000256" key="20">
    <source>
        <dbReference type="ARBA" id="ARBA00082620"/>
    </source>
</evidence>
<dbReference type="GO" id="GO:0070585">
    <property type="term" value="P:protein localization to mitochondrion"/>
    <property type="evidence" value="ECO:0007669"/>
    <property type="project" value="UniProtKB-ARBA"/>
</dbReference>
<feature type="region of interest" description="Disordered" evidence="22">
    <location>
        <begin position="126"/>
        <end position="595"/>
    </location>
</feature>
<keyword evidence="4" id="KW-1017">Isopeptide bond</keyword>
<evidence type="ECO:0000256" key="7">
    <source>
        <dbReference type="ARBA" id="ARBA00022588"/>
    </source>
</evidence>
<evidence type="ECO:0000256" key="16">
    <source>
        <dbReference type="ARBA" id="ARBA00023139"/>
    </source>
</evidence>
<protein>
    <recommendedName>
        <fullName evidence="19">Mitochondrial antiviral-signaling protein</fullName>
    </recommendedName>
    <alternativeName>
        <fullName evidence="20">Interferon beta promoter stimulator protein 1</fullName>
    </alternativeName>
    <alternativeName>
        <fullName evidence="21">Virus-induced-signaling adapter</fullName>
    </alternativeName>
</protein>
<dbReference type="InterPro" id="IPR031964">
    <property type="entry name" value="CARD_dom"/>
</dbReference>
<dbReference type="Proteomes" id="UP001591681">
    <property type="component" value="Unassembled WGS sequence"/>
</dbReference>
<dbReference type="GO" id="GO:0035591">
    <property type="term" value="F:signaling adaptor activity"/>
    <property type="evidence" value="ECO:0007669"/>
    <property type="project" value="UniProtKB-ARBA"/>
</dbReference>
<dbReference type="GO" id="GO:0005741">
    <property type="term" value="C:mitochondrial outer membrane"/>
    <property type="evidence" value="ECO:0007669"/>
    <property type="project" value="UniProtKB-SubCell"/>
</dbReference>
<dbReference type="Gene3D" id="1.10.533.10">
    <property type="entry name" value="Death Domain, Fas"/>
    <property type="match status" value="1"/>
</dbReference>
<keyword evidence="12" id="KW-1133">Transmembrane helix</keyword>
<feature type="compositionally biased region" description="Polar residues" evidence="22">
    <location>
        <begin position="492"/>
        <end position="503"/>
    </location>
</feature>
<dbReference type="GO" id="GO:0032755">
    <property type="term" value="P:positive regulation of interleukin-6 production"/>
    <property type="evidence" value="ECO:0007669"/>
    <property type="project" value="UniProtKB-ARBA"/>
</dbReference>
<feature type="domain" description="Caspase recruitment" evidence="23">
    <location>
        <begin position="6"/>
        <end position="92"/>
    </location>
</feature>
<keyword evidence="11" id="KW-0391">Immunity</keyword>
<evidence type="ECO:0000256" key="14">
    <source>
        <dbReference type="ARBA" id="ARBA00023128"/>
    </source>
</evidence>
<evidence type="ECO:0000256" key="15">
    <source>
        <dbReference type="ARBA" id="ARBA00023136"/>
    </source>
</evidence>
<dbReference type="GO" id="GO:0045071">
    <property type="term" value="P:negative regulation of viral genome replication"/>
    <property type="evidence" value="ECO:0007669"/>
    <property type="project" value="UniProtKB-ARBA"/>
</dbReference>
<keyword evidence="10" id="KW-0832">Ubl conjugation</keyword>
<keyword evidence="6" id="KW-0945">Host-virus interaction</keyword>
<dbReference type="EMBL" id="JBHFQA010000005">
    <property type="protein sequence ID" value="KAL2098769.1"/>
    <property type="molecule type" value="Genomic_DNA"/>
</dbReference>
<feature type="compositionally biased region" description="Pro residues" evidence="22">
    <location>
        <begin position="339"/>
        <end position="384"/>
    </location>
</feature>
<feature type="compositionally biased region" description="Low complexity" evidence="22">
    <location>
        <begin position="140"/>
        <end position="174"/>
    </location>
</feature>
<keyword evidence="7" id="KW-0399">Innate immunity</keyword>
<evidence type="ECO:0000256" key="18">
    <source>
        <dbReference type="ARBA" id="ARBA00023288"/>
    </source>
</evidence>
<keyword evidence="14" id="KW-0496">Mitochondrion</keyword>
<evidence type="ECO:0000313" key="25">
    <source>
        <dbReference type="Proteomes" id="UP001591681"/>
    </source>
</evidence>
<evidence type="ECO:0000256" key="12">
    <source>
        <dbReference type="ARBA" id="ARBA00022989"/>
    </source>
</evidence>
<evidence type="ECO:0000256" key="13">
    <source>
        <dbReference type="ARBA" id="ARBA00023118"/>
    </source>
</evidence>
<dbReference type="InterPro" id="IPR042144">
    <property type="entry name" value="CARD_IPS1"/>
</dbReference>
<dbReference type="GO" id="GO:0002230">
    <property type="term" value="P:positive regulation of defense response to virus by host"/>
    <property type="evidence" value="ECO:0007669"/>
    <property type="project" value="UniProtKB-ARBA"/>
</dbReference>
<dbReference type="GO" id="GO:0005777">
    <property type="term" value="C:peroxisome"/>
    <property type="evidence" value="ECO:0007669"/>
    <property type="project" value="UniProtKB-SubCell"/>
</dbReference>
<keyword evidence="13" id="KW-0051">Antiviral defense</keyword>
<feature type="compositionally biased region" description="Pro residues" evidence="22">
    <location>
        <begin position="275"/>
        <end position="291"/>
    </location>
</feature>
<evidence type="ECO:0000256" key="6">
    <source>
        <dbReference type="ARBA" id="ARBA00022581"/>
    </source>
</evidence>